<gene>
    <name evidence="4" type="ORF">SAMN05660199_00176</name>
</gene>
<evidence type="ECO:0000259" key="3">
    <source>
        <dbReference type="Pfam" id="PF10145"/>
    </source>
</evidence>
<accession>A0A1H0C129</accession>
<sequence>MPMTVAELRATYAVDESPLERSLRNLASMAGPAGMEAGRELGQGWARGADSEVRSSRGDFEGAGENAAGGVSTGFDNGSKGWAASMGAKAAGIAVLVGATFVSGFMDAMEADQLSDRTAAALALTGPQAEVAGEVAGNLFAGAYTDSMGAANEAVEAVMSSISGMRDASEADLTDISGAALNLSRTFGVDVQRSAQVAGQMITNGLAGDGIEAFDLLVGASQKVPAAIRDDLFDATDEYGQFFATLGFTGEQAMDLLVGASEQGMYGIDKLGDSMKELGIRVTTMDANAITAFDSMGLNAQDMANRMLAGGGTAQQATQQIVDGLLSMTDPAAQAQAAVQLFGTPLEDLNTGEIPAFLQSLQDAGGGMEGFAGSTGRLGDQLNDNATARFNAFKQAAQQAFVEFIGDRLLPMLEDFVGWLRSTFGPAFDEIKNVFSAVAEAFSSDGEKAGGAIGRIQEVVQAVIDFVGPAFETLKSIFSTVVEVIVGLWDTFGDTILGYWSSTVENLGTVFQGALDIIQGILDVFIGLFTGDWSQVWDGVKGIFSGAWDVITGAFQQALNFMGTLASIGLTALSALMSSVWDGIKSAASSAWESIRGAVSTAWTNMVGAVSTGVTNAVEWVRGLPSRMLSALGNLGSLLASAGTDLLHGLWKGIQDAKSWLLRKVGDFFGDLLPGWVRDILGIASPSKVFAEMGHFLMLGLAQGIDGSASEAAAAAARAAAAVTLAGSTTMTPASLAAMGNQSAQASLMGGGTGGHTVNIGSIETMEAIDAADLSQKLVVEMRTRG</sequence>
<organism evidence="4 5">
    <name type="scientific">Klenkia soli</name>
    <dbReference type="NCBI Taxonomy" id="1052260"/>
    <lineage>
        <taxon>Bacteria</taxon>
        <taxon>Bacillati</taxon>
        <taxon>Actinomycetota</taxon>
        <taxon>Actinomycetes</taxon>
        <taxon>Geodermatophilales</taxon>
        <taxon>Geodermatophilaceae</taxon>
        <taxon>Klenkia</taxon>
    </lineage>
</organism>
<protein>
    <submittedName>
        <fullName evidence="4">Phage-related minor tail protein</fullName>
    </submittedName>
</protein>
<dbReference type="STRING" id="1052260.SAMN05660199_00176"/>
<dbReference type="PANTHER" id="PTHR37813:SF1">
    <property type="entry name" value="FELS-2 PROPHAGE PROTEIN"/>
    <property type="match status" value="1"/>
</dbReference>
<evidence type="ECO:0000313" key="4">
    <source>
        <dbReference type="EMBL" id="SDN51603.1"/>
    </source>
</evidence>
<name>A0A1H0C129_9ACTN</name>
<feature type="compositionally biased region" description="Basic and acidic residues" evidence="2">
    <location>
        <begin position="49"/>
        <end position="60"/>
    </location>
</feature>
<evidence type="ECO:0000313" key="5">
    <source>
        <dbReference type="Proteomes" id="UP000199088"/>
    </source>
</evidence>
<dbReference type="PANTHER" id="PTHR37813">
    <property type="entry name" value="FELS-2 PROPHAGE PROTEIN"/>
    <property type="match status" value="1"/>
</dbReference>
<dbReference type="Pfam" id="PF10145">
    <property type="entry name" value="PhageMin_Tail"/>
    <property type="match status" value="1"/>
</dbReference>
<feature type="domain" description="Phage tail tape measure protein" evidence="3">
    <location>
        <begin position="149"/>
        <end position="343"/>
    </location>
</feature>
<proteinExistence type="predicted"/>
<dbReference type="InterPro" id="IPR010090">
    <property type="entry name" value="Phage_tape_meas"/>
</dbReference>
<keyword evidence="5" id="KW-1185">Reference proteome</keyword>
<dbReference type="AlphaFoldDB" id="A0A1H0C129"/>
<dbReference type="OrthoDB" id="3765294at2"/>
<evidence type="ECO:0000256" key="1">
    <source>
        <dbReference type="ARBA" id="ARBA00022612"/>
    </source>
</evidence>
<dbReference type="EMBL" id="FNIR01000001">
    <property type="protein sequence ID" value="SDN51603.1"/>
    <property type="molecule type" value="Genomic_DNA"/>
</dbReference>
<dbReference type="RefSeq" id="WP_091238039.1">
    <property type="nucleotide sequence ID" value="NZ_FNIR01000001.1"/>
</dbReference>
<evidence type="ECO:0000256" key="2">
    <source>
        <dbReference type="SAM" id="MobiDB-lite"/>
    </source>
</evidence>
<feature type="region of interest" description="Disordered" evidence="2">
    <location>
        <begin position="46"/>
        <end position="71"/>
    </location>
</feature>
<keyword evidence="1" id="KW-1188">Viral release from host cell</keyword>
<reference evidence="5" key="1">
    <citation type="submission" date="2016-10" db="EMBL/GenBank/DDBJ databases">
        <authorList>
            <person name="Varghese N."/>
            <person name="Submissions S."/>
        </authorList>
    </citation>
    <scope>NUCLEOTIDE SEQUENCE [LARGE SCALE GENOMIC DNA]</scope>
    <source>
        <strain evidence="5">DSM 45843</strain>
    </source>
</reference>
<dbReference type="Proteomes" id="UP000199088">
    <property type="component" value="Unassembled WGS sequence"/>
</dbReference>